<evidence type="ECO:0000256" key="3">
    <source>
        <dbReference type="ARBA" id="ARBA00022692"/>
    </source>
</evidence>
<keyword evidence="6 7" id="KW-0131">Cell cycle</keyword>
<feature type="region of interest" description="Disordered" evidence="9">
    <location>
        <begin position="1"/>
        <end position="28"/>
    </location>
</feature>
<dbReference type="Proteomes" id="UP000181936">
    <property type="component" value="Chromosome"/>
</dbReference>
<dbReference type="InterPro" id="IPR011922">
    <property type="entry name" value="Cell_div_FtsL"/>
</dbReference>
<comment type="subcellular location">
    <subcellularLocation>
        <location evidence="7">Cell membrane</location>
        <topology evidence="7">Single-pass type II membrane protein</topology>
    </subcellularLocation>
    <text evidence="7">Localizes to the division septum where it forms a ring structure.</text>
</comment>
<protein>
    <recommendedName>
        <fullName evidence="7 8">Cell division protein FtsL</fullName>
    </recommendedName>
</protein>
<organism evidence="10 11">
    <name type="scientific">Bacillus weihaiensis</name>
    <dbReference type="NCBI Taxonomy" id="1547283"/>
    <lineage>
        <taxon>Bacteria</taxon>
        <taxon>Bacillati</taxon>
        <taxon>Bacillota</taxon>
        <taxon>Bacilli</taxon>
        <taxon>Bacillales</taxon>
        <taxon>Bacillaceae</taxon>
        <taxon>Bacillus</taxon>
    </lineage>
</organism>
<keyword evidence="1 7" id="KW-1003">Cell membrane</keyword>
<keyword evidence="2 7" id="KW-0132">Cell division</keyword>
<accession>A0A1L3MSP2</accession>
<reference evidence="10 11" key="1">
    <citation type="journal article" date="2016" name="Sci. Rep.">
        <title>Complete genome sequence and transcriptomic analysis of a novel marine strain Bacillus weihaiensis reveals the mechanism of brown algae degradation.</title>
        <authorList>
            <person name="Zhu Y."/>
            <person name="Chen P."/>
            <person name="Bao Y."/>
            <person name="Men Y."/>
            <person name="Zeng Y."/>
            <person name="Yang J."/>
            <person name="Sun J."/>
            <person name="Sun Y."/>
        </authorList>
    </citation>
    <scope>NUCLEOTIDE SEQUENCE [LARGE SCALE GENOMIC DNA]</scope>
    <source>
        <strain evidence="10 11">Alg07</strain>
    </source>
</reference>
<dbReference type="AlphaFoldDB" id="A0A1L3MSP2"/>
<evidence type="ECO:0000256" key="6">
    <source>
        <dbReference type="ARBA" id="ARBA00023306"/>
    </source>
</evidence>
<dbReference type="GO" id="GO:0032153">
    <property type="term" value="C:cell division site"/>
    <property type="evidence" value="ECO:0007669"/>
    <property type="project" value="UniProtKB-UniRule"/>
</dbReference>
<dbReference type="GO" id="GO:0043093">
    <property type="term" value="P:FtsZ-dependent cytokinesis"/>
    <property type="evidence" value="ECO:0007669"/>
    <property type="project" value="UniProtKB-UniRule"/>
</dbReference>
<evidence type="ECO:0000256" key="5">
    <source>
        <dbReference type="ARBA" id="ARBA00023136"/>
    </source>
</evidence>
<dbReference type="EMBL" id="CP016020">
    <property type="protein sequence ID" value="APH05353.1"/>
    <property type="molecule type" value="Genomic_DNA"/>
</dbReference>
<keyword evidence="5 7" id="KW-0472">Membrane</keyword>
<keyword evidence="3 7" id="KW-0812">Transmembrane</keyword>
<feature type="transmembrane region" description="Helical" evidence="7">
    <location>
        <begin position="41"/>
        <end position="65"/>
    </location>
</feature>
<dbReference type="InterPro" id="IPR007060">
    <property type="entry name" value="FtsL/DivIC"/>
</dbReference>
<dbReference type="KEGG" id="bwh:A9C19_11655"/>
<comment type="similarity">
    <text evidence="7">Belongs to the FtsL family.</text>
</comment>
<keyword evidence="11" id="KW-1185">Reference proteome</keyword>
<evidence type="ECO:0000313" key="10">
    <source>
        <dbReference type="EMBL" id="APH05353.1"/>
    </source>
</evidence>
<comment type="function">
    <text evidence="7">Essential cell division protein.</text>
</comment>
<proteinExistence type="inferred from homology"/>
<name>A0A1L3MSP2_9BACI</name>
<evidence type="ECO:0000256" key="7">
    <source>
        <dbReference type="HAMAP-Rule" id="MF_00910"/>
    </source>
</evidence>
<gene>
    <name evidence="7" type="primary">ftsL</name>
    <name evidence="10" type="ORF">A9C19_11655</name>
</gene>
<evidence type="ECO:0000256" key="2">
    <source>
        <dbReference type="ARBA" id="ARBA00022618"/>
    </source>
</evidence>
<dbReference type="GO" id="GO:0005886">
    <property type="term" value="C:plasma membrane"/>
    <property type="evidence" value="ECO:0007669"/>
    <property type="project" value="UniProtKB-SubCell"/>
</dbReference>
<dbReference type="RefSeq" id="WP_072580144.1">
    <property type="nucleotide sequence ID" value="NZ_CP016020.1"/>
</dbReference>
<evidence type="ECO:0000256" key="4">
    <source>
        <dbReference type="ARBA" id="ARBA00022989"/>
    </source>
</evidence>
<dbReference type="Pfam" id="PF04977">
    <property type="entry name" value="DivIC"/>
    <property type="match status" value="1"/>
</dbReference>
<dbReference type="HAMAP" id="MF_00910">
    <property type="entry name" value="FtsL"/>
    <property type="match status" value="1"/>
</dbReference>
<evidence type="ECO:0000256" key="1">
    <source>
        <dbReference type="ARBA" id="ARBA00022475"/>
    </source>
</evidence>
<keyword evidence="4 7" id="KW-1133">Transmembrane helix</keyword>
<sequence>MSNLARKLEQERHEQHQHQHNPKHEPIIIKRRASITPGEKFLVLLFVGLVLLGAIKIVASSYTMYHANIEIQKTQAKIEEQVKLNSDLHVQVEELSTYERIWEKAKDLGLTLDQNSVKSVQD</sequence>
<evidence type="ECO:0000256" key="8">
    <source>
        <dbReference type="NCBIfam" id="TIGR02209"/>
    </source>
</evidence>
<dbReference type="OrthoDB" id="14664at2"/>
<dbReference type="NCBIfam" id="TIGR02209">
    <property type="entry name" value="ftsL_broad"/>
    <property type="match status" value="1"/>
</dbReference>
<dbReference type="STRING" id="1547283.A9C19_11655"/>
<evidence type="ECO:0000256" key="9">
    <source>
        <dbReference type="SAM" id="MobiDB-lite"/>
    </source>
</evidence>
<evidence type="ECO:0000313" key="11">
    <source>
        <dbReference type="Proteomes" id="UP000181936"/>
    </source>
</evidence>